<evidence type="ECO:0000313" key="9">
    <source>
        <dbReference type="Proteomes" id="UP000826656"/>
    </source>
</evidence>
<dbReference type="Pfam" id="PF16041">
    <property type="entry name" value="APD1-4_M"/>
    <property type="match status" value="1"/>
</dbReference>
<dbReference type="InterPro" id="IPR032008">
    <property type="entry name" value="APD1-4_N"/>
</dbReference>
<evidence type="ECO:0000256" key="4">
    <source>
        <dbReference type="SAM" id="MobiDB-lite"/>
    </source>
</evidence>
<feature type="transmembrane region" description="Helical" evidence="5">
    <location>
        <begin position="78"/>
        <end position="99"/>
    </location>
</feature>
<organism evidence="8 9">
    <name type="scientific">Solanum tuberosum</name>
    <name type="common">Potato</name>
    <dbReference type="NCBI Taxonomy" id="4113"/>
    <lineage>
        <taxon>Eukaryota</taxon>
        <taxon>Viridiplantae</taxon>
        <taxon>Streptophyta</taxon>
        <taxon>Embryophyta</taxon>
        <taxon>Tracheophyta</taxon>
        <taxon>Spermatophyta</taxon>
        <taxon>Magnoliopsida</taxon>
        <taxon>eudicotyledons</taxon>
        <taxon>Gunneridae</taxon>
        <taxon>Pentapetalae</taxon>
        <taxon>asterids</taxon>
        <taxon>lamiids</taxon>
        <taxon>Solanales</taxon>
        <taxon>Solanaceae</taxon>
        <taxon>Solanoideae</taxon>
        <taxon>Solaneae</taxon>
        <taxon>Solanum</taxon>
    </lineage>
</organism>
<feature type="transmembrane region" description="Helical" evidence="5">
    <location>
        <begin position="317"/>
        <end position="335"/>
    </location>
</feature>
<evidence type="ECO:0000256" key="5">
    <source>
        <dbReference type="SAM" id="Phobius"/>
    </source>
</evidence>
<evidence type="ECO:0008006" key="10">
    <source>
        <dbReference type="Google" id="ProtNLM"/>
    </source>
</evidence>
<keyword evidence="1" id="KW-0479">Metal-binding</keyword>
<dbReference type="InterPro" id="IPR013083">
    <property type="entry name" value="Znf_RING/FYVE/PHD"/>
</dbReference>
<feature type="domain" description="E3 ubiquitin-protein ligase APD1-4 middle" evidence="7">
    <location>
        <begin position="228"/>
        <end position="333"/>
    </location>
</feature>
<gene>
    <name evidence="8" type="ORF">KY290_038279</name>
</gene>
<keyword evidence="5" id="KW-0812">Transmembrane</keyword>
<dbReference type="EMBL" id="JAIVGD010000028">
    <property type="protein sequence ID" value="KAH0739574.1"/>
    <property type="molecule type" value="Genomic_DNA"/>
</dbReference>
<dbReference type="InterPro" id="IPR032010">
    <property type="entry name" value="APD1-4_M"/>
</dbReference>
<protein>
    <recommendedName>
        <fullName evidence="10">RING-type domain-containing protein</fullName>
    </recommendedName>
</protein>
<evidence type="ECO:0000256" key="2">
    <source>
        <dbReference type="ARBA" id="ARBA00022771"/>
    </source>
</evidence>
<keyword evidence="2" id="KW-0863">Zinc-finger</keyword>
<reference evidence="8 9" key="1">
    <citation type="journal article" date="2021" name="bioRxiv">
        <title>Chromosome-scale and haplotype-resolved genome assembly of a tetraploid potato cultivar.</title>
        <authorList>
            <person name="Sun H."/>
            <person name="Jiao W.-B."/>
            <person name="Krause K."/>
            <person name="Campoy J.A."/>
            <person name="Goel M."/>
            <person name="Folz-Donahue K."/>
            <person name="Kukat C."/>
            <person name="Huettel B."/>
            <person name="Schneeberger K."/>
        </authorList>
    </citation>
    <scope>NUCLEOTIDE SEQUENCE [LARGE SCALE GENOMIC DNA]</scope>
    <source>
        <strain evidence="8">SolTubOtavaFocal</strain>
        <tissue evidence="8">Leaves</tissue>
    </source>
</reference>
<dbReference type="Gene3D" id="3.30.40.10">
    <property type="entry name" value="Zinc/RING finger domain, C3HC4 (zinc finger)"/>
    <property type="match status" value="1"/>
</dbReference>
<dbReference type="Proteomes" id="UP000826656">
    <property type="component" value="Unassembled WGS sequence"/>
</dbReference>
<sequence length="517" mass="57274">MEESDRNRSFSSEVRGEQFSGDALMSRHEEEVPVIDDDDRRPPLPFPERNNVFHNAPYFPATDNEEAVRLARDDTCSYIVVILTFWFFVSMTLILGVYGPGNLKLGPNSSILIKPNPLFVKNIKVEEMDGANNRPTVYGFYENPSLDVLATSTEAYRTSLPANTNKQWIYYLNQGSQINISYSVKSSSSFGLVLIIAQGSEGLAQWLEDPSYPNTTLSWNVIYGNGTISQDIGKSSSYYVAVGNLNSGVVQVRLDIRSKVLLYNTTGAYYECNLRQKPCGMSFFLAGGNVALLTSPPQRPGIATGMWSVKLSYGPRWITYLLGVGGMSFLIWLVFRYLNNMQSTHLEGIRDPVGPMESEQTPLLSRKDDDIASWGSSYDGLSQDDEYNEGVLDLTAAQGRQVKDGEYNSNIRRLCAICFDAPRDCFFLPCGHHASCFECGTRSQVRNPLPAKTRGLPSGSSSSHRACLVRVTSPMWFANYCIGAGVLPCAHPKGSGCGFLSSSKKKNAYERNQQAMT</sequence>
<comment type="caution">
    <text evidence="8">The sequence shown here is derived from an EMBL/GenBank/DDBJ whole genome shotgun (WGS) entry which is preliminary data.</text>
</comment>
<keyword evidence="3" id="KW-0862">Zinc</keyword>
<dbReference type="PANTHER" id="PTHR46858">
    <property type="entry name" value="OS05G0521000 PROTEIN"/>
    <property type="match status" value="1"/>
</dbReference>
<name>A0ABQ7TZ82_SOLTU</name>
<evidence type="ECO:0000259" key="7">
    <source>
        <dbReference type="Pfam" id="PF16041"/>
    </source>
</evidence>
<evidence type="ECO:0000256" key="3">
    <source>
        <dbReference type="ARBA" id="ARBA00022833"/>
    </source>
</evidence>
<proteinExistence type="predicted"/>
<dbReference type="PANTHER" id="PTHR46858:SF5">
    <property type="entry name" value="E3 UBIQUITIN-PROTEIN LIGASE APD1-RELATED"/>
    <property type="match status" value="1"/>
</dbReference>
<dbReference type="Pfam" id="PF13920">
    <property type="entry name" value="zf-C3HC4_3"/>
    <property type="match status" value="1"/>
</dbReference>
<dbReference type="Pfam" id="PF16040">
    <property type="entry name" value="APD1-4_N"/>
    <property type="match status" value="1"/>
</dbReference>
<accession>A0ABQ7TZ82</accession>
<keyword evidence="5" id="KW-0472">Membrane</keyword>
<feature type="region of interest" description="Disordered" evidence="4">
    <location>
        <begin position="1"/>
        <end position="42"/>
    </location>
</feature>
<keyword evidence="9" id="KW-1185">Reference proteome</keyword>
<feature type="domain" description="E3 ubiquitin-protein ligase APD1-4 N-terminal" evidence="6">
    <location>
        <begin position="135"/>
        <end position="203"/>
    </location>
</feature>
<evidence type="ECO:0000313" key="8">
    <source>
        <dbReference type="EMBL" id="KAH0739574.1"/>
    </source>
</evidence>
<keyword evidence="5" id="KW-1133">Transmembrane helix</keyword>
<evidence type="ECO:0000256" key="1">
    <source>
        <dbReference type="ARBA" id="ARBA00022723"/>
    </source>
</evidence>
<evidence type="ECO:0000259" key="6">
    <source>
        <dbReference type="Pfam" id="PF16040"/>
    </source>
</evidence>